<comment type="caution">
    <text evidence="4">The sequence shown here is derived from an EMBL/GenBank/DDBJ whole genome shotgun (WGS) entry which is preliminary data.</text>
</comment>
<keyword evidence="2" id="KW-0472">Membrane</keyword>
<sequence length="107" mass="11704">MHDLQIKIRSAGHDYEGLSYISDTPFVIIDLKNLRSNSIDTGNKTAWIQSGTTLGEVYNRIANKSKKLAFVAGIFTTVGFGGNFSGGGYGIMSRKFVLLLITLLMLN</sequence>
<reference evidence="4 5" key="2">
    <citation type="journal article" date="2017" name="Genome Biol.">
        <title>New reference genome sequences of hot pepper reveal the massive evolution of plant disease-resistance genes by retroduplication.</title>
        <authorList>
            <person name="Kim S."/>
            <person name="Park J."/>
            <person name="Yeom S.I."/>
            <person name="Kim Y.M."/>
            <person name="Seo E."/>
            <person name="Kim K.T."/>
            <person name="Kim M.S."/>
            <person name="Lee J.M."/>
            <person name="Cheong K."/>
            <person name="Shin H.S."/>
            <person name="Kim S.B."/>
            <person name="Han K."/>
            <person name="Lee J."/>
            <person name="Park M."/>
            <person name="Lee H.A."/>
            <person name="Lee H.Y."/>
            <person name="Lee Y."/>
            <person name="Oh S."/>
            <person name="Lee J.H."/>
            <person name="Choi E."/>
            <person name="Choi E."/>
            <person name="Lee S.E."/>
            <person name="Jeon J."/>
            <person name="Kim H."/>
            <person name="Choi G."/>
            <person name="Song H."/>
            <person name="Lee J."/>
            <person name="Lee S.C."/>
            <person name="Kwon J.K."/>
            <person name="Lee H.Y."/>
            <person name="Koo N."/>
            <person name="Hong Y."/>
            <person name="Kim R.W."/>
            <person name="Kang W.H."/>
            <person name="Huh J.H."/>
            <person name="Kang B.C."/>
            <person name="Yang T.J."/>
            <person name="Lee Y.H."/>
            <person name="Bennetzen J.L."/>
            <person name="Choi D."/>
        </authorList>
    </citation>
    <scope>NUCLEOTIDE SEQUENCE [LARGE SCALE GENOMIC DNA]</scope>
    <source>
        <strain evidence="5">cv. CM334</strain>
    </source>
</reference>
<dbReference type="Proteomes" id="UP000222542">
    <property type="component" value="Unassembled WGS sequence"/>
</dbReference>
<accession>A0A2G2YG96</accession>
<dbReference type="PANTHER" id="PTHR32448">
    <property type="entry name" value="OS08G0158400 PROTEIN"/>
    <property type="match status" value="1"/>
</dbReference>
<organism evidence="4 5">
    <name type="scientific">Capsicum annuum</name>
    <name type="common">Capsicum pepper</name>
    <dbReference type="NCBI Taxonomy" id="4072"/>
    <lineage>
        <taxon>Eukaryota</taxon>
        <taxon>Viridiplantae</taxon>
        <taxon>Streptophyta</taxon>
        <taxon>Embryophyta</taxon>
        <taxon>Tracheophyta</taxon>
        <taxon>Spermatophyta</taxon>
        <taxon>Magnoliopsida</taxon>
        <taxon>eudicotyledons</taxon>
        <taxon>Gunneridae</taxon>
        <taxon>Pentapetalae</taxon>
        <taxon>asterids</taxon>
        <taxon>lamiids</taxon>
        <taxon>Solanales</taxon>
        <taxon>Solanaceae</taxon>
        <taxon>Solanoideae</taxon>
        <taxon>Capsiceae</taxon>
        <taxon>Capsicum</taxon>
    </lineage>
</organism>
<dbReference type="AlphaFoldDB" id="A0A2G2YG96"/>
<dbReference type="Gene3D" id="3.30.43.10">
    <property type="entry name" value="Uridine Diphospho-n-acetylenolpyruvylglucosamine Reductase, domain 2"/>
    <property type="match status" value="1"/>
</dbReference>
<comment type="cofactor">
    <cofactor evidence="1">
        <name>FAD</name>
        <dbReference type="ChEBI" id="CHEBI:57692"/>
    </cofactor>
</comment>
<feature type="domain" description="FAD-binding PCMH-type" evidence="3">
    <location>
        <begin position="1"/>
        <end position="107"/>
    </location>
</feature>
<dbReference type="EMBL" id="AYRZ02000011">
    <property type="protein sequence ID" value="PHT68739.1"/>
    <property type="molecule type" value="Genomic_DNA"/>
</dbReference>
<protein>
    <recommendedName>
        <fullName evidence="3">FAD-binding PCMH-type domain-containing protein</fullName>
    </recommendedName>
</protein>
<dbReference type="Gramene" id="PHT68739">
    <property type="protein sequence ID" value="PHT68739"/>
    <property type="gene ID" value="T459_28226"/>
</dbReference>
<dbReference type="Gene3D" id="3.30.465.10">
    <property type="match status" value="1"/>
</dbReference>
<dbReference type="SUPFAM" id="SSF56176">
    <property type="entry name" value="FAD-binding/transporter-associated domain-like"/>
    <property type="match status" value="1"/>
</dbReference>
<proteinExistence type="predicted"/>
<feature type="transmembrane region" description="Helical" evidence="2">
    <location>
        <begin position="68"/>
        <end position="85"/>
    </location>
</feature>
<dbReference type="InterPro" id="IPR016167">
    <property type="entry name" value="FAD-bd_PCMH_sub1"/>
</dbReference>
<dbReference type="InterPro" id="IPR036318">
    <property type="entry name" value="FAD-bd_PCMH-like_sf"/>
</dbReference>
<keyword evidence="2" id="KW-1133">Transmembrane helix</keyword>
<name>A0A2G2YG96_CAPAN</name>
<dbReference type="Pfam" id="PF01565">
    <property type="entry name" value="FAD_binding_4"/>
    <property type="match status" value="1"/>
</dbReference>
<dbReference type="InterPro" id="IPR016166">
    <property type="entry name" value="FAD-bd_PCMH"/>
</dbReference>
<dbReference type="InterPro" id="IPR016169">
    <property type="entry name" value="FAD-bd_PCMH_sub2"/>
</dbReference>
<keyword evidence="5" id="KW-1185">Reference proteome</keyword>
<dbReference type="PROSITE" id="PS51387">
    <property type="entry name" value="FAD_PCMH"/>
    <property type="match status" value="1"/>
</dbReference>
<evidence type="ECO:0000256" key="1">
    <source>
        <dbReference type="ARBA" id="ARBA00001974"/>
    </source>
</evidence>
<dbReference type="InterPro" id="IPR006094">
    <property type="entry name" value="Oxid_FAD_bind_N"/>
</dbReference>
<keyword evidence="2" id="KW-0812">Transmembrane</keyword>
<evidence type="ECO:0000313" key="4">
    <source>
        <dbReference type="EMBL" id="PHT68739.1"/>
    </source>
</evidence>
<reference evidence="4 5" key="1">
    <citation type="journal article" date="2014" name="Nat. Genet.">
        <title>Genome sequence of the hot pepper provides insights into the evolution of pungency in Capsicum species.</title>
        <authorList>
            <person name="Kim S."/>
            <person name="Park M."/>
            <person name="Yeom S.I."/>
            <person name="Kim Y.M."/>
            <person name="Lee J.M."/>
            <person name="Lee H.A."/>
            <person name="Seo E."/>
            <person name="Choi J."/>
            <person name="Cheong K."/>
            <person name="Kim K.T."/>
            <person name="Jung K."/>
            <person name="Lee G.W."/>
            <person name="Oh S.K."/>
            <person name="Bae C."/>
            <person name="Kim S.B."/>
            <person name="Lee H.Y."/>
            <person name="Kim S.Y."/>
            <person name="Kim M.S."/>
            <person name="Kang B.C."/>
            <person name="Jo Y.D."/>
            <person name="Yang H.B."/>
            <person name="Jeong H.J."/>
            <person name="Kang W.H."/>
            <person name="Kwon J.K."/>
            <person name="Shin C."/>
            <person name="Lim J.Y."/>
            <person name="Park J.H."/>
            <person name="Huh J.H."/>
            <person name="Kim J.S."/>
            <person name="Kim B.D."/>
            <person name="Cohen O."/>
            <person name="Paran I."/>
            <person name="Suh M.C."/>
            <person name="Lee S.B."/>
            <person name="Kim Y.K."/>
            <person name="Shin Y."/>
            <person name="Noh S.J."/>
            <person name="Park J."/>
            <person name="Seo Y.S."/>
            <person name="Kwon S.Y."/>
            <person name="Kim H.A."/>
            <person name="Park J.M."/>
            <person name="Kim H.J."/>
            <person name="Choi S.B."/>
            <person name="Bosland P.W."/>
            <person name="Reeves G."/>
            <person name="Jo S.H."/>
            <person name="Lee B.W."/>
            <person name="Cho H.T."/>
            <person name="Choi H.S."/>
            <person name="Lee M.S."/>
            <person name="Yu Y."/>
            <person name="Do Choi Y."/>
            <person name="Park B.S."/>
            <person name="van Deynze A."/>
            <person name="Ashrafi H."/>
            <person name="Hill T."/>
            <person name="Kim W.T."/>
            <person name="Pai H.S."/>
            <person name="Ahn H.K."/>
            <person name="Yeam I."/>
            <person name="Giovannoni J.J."/>
            <person name="Rose J.K."/>
            <person name="Sorensen I."/>
            <person name="Lee S.J."/>
            <person name="Kim R.W."/>
            <person name="Choi I.Y."/>
            <person name="Choi B.S."/>
            <person name="Lim J.S."/>
            <person name="Lee Y.H."/>
            <person name="Choi D."/>
        </authorList>
    </citation>
    <scope>NUCLEOTIDE SEQUENCE [LARGE SCALE GENOMIC DNA]</scope>
    <source>
        <strain evidence="5">cv. CM334</strain>
    </source>
</reference>
<dbReference type="STRING" id="4072.A0A2G2YG96"/>
<evidence type="ECO:0000313" key="5">
    <source>
        <dbReference type="Proteomes" id="UP000222542"/>
    </source>
</evidence>
<evidence type="ECO:0000259" key="3">
    <source>
        <dbReference type="PROSITE" id="PS51387"/>
    </source>
</evidence>
<evidence type="ECO:0000256" key="2">
    <source>
        <dbReference type="SAM" id="Phobius"/>
    </source>
</evidence>
<gene>
    <name evidence="4" type="ORF">T459_28226</name>
</gene>
<dbReference type="GO" id="GO:0071949">
    <property type="term" value="F:FAD binding"/>
    <property type="evidence" value="ECO:0007669"/>
    <property type="project" value="InterPro"/>
</dbReference>